<reference evidence="2" key="1">
    <citation type="submission" date="2020-07" db="EMBL/GenBank/DDBJ databases">
        <title>Multicomponent nature underlies the extraordinary mechanical properties of spider dragline silk.</title>
        <authorList>
            <person name="Kono N."/>
            <person name="Nakamura H."/>
            <person name="Mori M."/>
            <person name="Yoshida Y."/>
            <person name="Ohtoshi R."/>
            <person name="Malay A.D."/>
            <person name="Moran D.A.P."/>
            <person name="Tomita M."/>
            <person name="Numata K."/>
            <person name="Arakawa K."/>
        </authorList>
    </citation>
    <scope>NUCLEOTIDE SEQUENCE</scope>
</reference>
<dbReference type="Proteomes" id="UP000887116">
    <property type="component" value="Unassembled WGS sequence"/>
</dbReference>
<accession>A0A8X6K8L0</accession>
<evidence type="ECO:0000313" key="2">
    <source>
        <dbReference type="EMBL" id="GFQ64398.1"/>
    </source>
</evidence>
<gene>
    <name evidence="2" type="primary">NCL1_49958</name>
    <name evidence="2" type="ORF">TNCT_187771</name>
</gene>
<dbReference type="SUPFAM" id="SSF49599">
    <property type="entry name" value="TRAF domain-like"/>
    <property type="match status" value="1"/>
</dbReference>
<comment type="caution">
    <text evidence="2">The sequence shown here is derived from an EMBL/GenBank/DDBJ whole genome shotgun (WGS) entry which is preliminary data.</text>
</comment>
<evidence type="ECO:0000313" key="3">
    <source>
        <dbReference type="Proteomes" id="UP000887116"/>
    </source>
</evidence>
<feature type="domain" description="MATH" evidence="1">
    <location>
        <begin position="11"/>
        <end position="143"/>
    </location>
</feature>
<dbReference type="OrthoDB" id="6435602at2759"/>
<evidence type="ECO:0000259" key="1">
    <source>
        <dbReference type="PROSITE" id="PS50144"/>
    </source>
</evidence>
<proteinExistence type="predicted"/>
<organism evidence="2 3">
    <name type="scientific">Trichonephila clavata</name>
    <name type="common">Joro spider</name>
    <name type="synonym">Nephila clavata</name>
    <dbReference type="NCBI Taxonomy" id="2740835"/>
    <lineage>
        <taxon>Eukaryota</taxon>
        <taxon>Metazoa</taxon>
        <taxon>Ecdysozoa</taxon>
        <taxon>Arthropoda</taxon>
        <taxon>Chelicerata</taxon>
        <taxon>Arachnida</taxon>
        <taxon>Araneae</taxon>
        <taxon>Araneomorphae</taxon>
        <taxon>Entelegynae</taxon>
        <taxon>Araneoidea</taxon>
        <taxon>Nephilidae</taxon>
        <taxon>Trichonephila</taxon>
    </lineage>
</organism>
<dbReference type="Pfam" id="PF22486">
    <property type="entry name" value="MATH_2"/>
    <property type="match status" value="1"/>
</dbReference>
<dbReference type="EMBL" id="BMAO01020007">
    <property type="protein sequence ID" value="GFQ64398.1"/>
    <property type="molecule type" value="Genomic_DNA"/>
</dbReference>
<dbReference type="PROSITE" id="PS50144">
    <property type="entry name" value="MATH"/>
    <property type="match status" value="1"/>
</dbReference>
<dbReference type="InterPro" id="IPR008974">
    <property type="entry name" value="TRAF-like"/>
</dbReference>
<keyword evidence="3" id="KW-1185">Reference proteome</keyword>
<dbReference type="Gene3D" id="2.60.210.10">
    <property type="entry name" value="Apoptosis, Tumor Necrosis Factor Receptor Associated Protein 2, Chain A"/>
    <property type="match status" value="1"/>
</dbReference>
<dbReference type="AlphaFoldDB" id="A0A8X6K8L0"/>
<dbReference type="CDD" id="cd00121">
    <property type="entry name" value="MATH"/>
    <property type="match status" value="1"/>
</dbReference>
<dbReference type="InterPro" id="IPR002083">
    <property type="entry name" value="MATH/TRAF_dom"/>
</dbReference>
<protein>
    <submittedName>
        <fullName evidence="2">Tdpoz2</fullName>
    </submittedName>
</protein>
<sequence>MDYENIRKKRCFTFTWLIENFSYFWHKNNECIFSPDFIVDTMANTKWRLDLYPKGDGDTVEDFISFHLIRMDDSKGPRKYEIFYELLFLATDGSVLISTDIIKDSFQKDCSFDPASFAKREEVLKFRRKEFLRGDVLTTRCRMWKSIGEVERNVHCFARTRLEVERRSYLENIKKFSTFQKRIYSIVSVSEGYLILTLKMLLSGGRSNQTFIRVEVHAHNQNARFSTFRIYLLDIAGNKMQCLSEEFTFDDDFETALFTLTFSKEKLMENKDMYLPNDVLTLFWGCAFSTGNVAEEIEYVCCASIQEGNLTSDDLESKDMPLDSTKILKENLESSYKENWLCDTRQKRDHFLPINTSSVLVLQYLRQCSPTT</sequence>
<name>A0A8X6K8L0_TRICU</name>